<accession>A0ABT7N2D0</accession>
<dbReference type="Gene3D" id="3.50.50.60">
    <property type="entry name" value="FAD/NAD(P)-binding domain"/>
    <property type="match status" value="1"/>
</dbReference>
<dbReference type="PANTHER" id="PTHR10668">
    <property type="entry name" value="PHYTOENE DEHYDROGENASE"/>
    <property type="match status" value="1"/>
</dbReference>
<comment type="caution">
    <text evidence="1">The sequence shown here is derived from an EMBL/GenBank/DDBJ whole genome shotgun (WGS) entry which is preliminary data.</text>
</comment>
<reference evidence="1 2" key="1">
    <citation type="submission" date="2023-06" db="EMBL/GenBank/DDBJ databases">
        <title>Microbacterium sp. nov., isolated from a waste landfill.</title>
        <authorList>
            <person name="Wen W."/>
        </authorList>
    </citation>
    <scope>NUCLEOTIDE SEQUENCE [LARGE SCALE GENOMIC DNA]</scope>
    <source>
        <strain evidence="1 2">ASV49</strain>
    </source>
</reference>
<dbReference type="SUPFAM" id="SSF51905">
    <property type="entry name" value="FAD/NAD(P)-binding domain"/>
    <property type="match status" value="1"/>
</dbReference>
<dbReference type="InterPro" id="IPR036188">
    <property type="entry name" value="FAD/NAD-bd_sf"/>
</dbReference>
<sequence length="485" mass="50582">MTDADAVVVGAGPNGLVAAIVLAEAGLRTILFEAASRPGGALRTEELTLPGFRHDVGATVHALALASPAFRALQLERDGLAFAHPALPLGHALAPGRSVLLDRDPARTAEGLGVDGPRWNAVLGGFARKWEGVASASLDLTRIPPEHPATLIDLGLHGAFPATFPIRRVFRDDPARALFAGLAVHAGLPLTALGSAAFGIVLGSLAHGVGWPVAVGGSERVAEALVERFTTLGGEIITGRRIRSLDELPAAGVTILDVDARQFARLAGDRLPPGYRRRLERWRTGPGVFKVDWALDAAIPWADEALSGAGTVHLGGSAETVIASEAAAHRGAVSGEPYVLLVQPTVADATRAPAGKHTAWAYIHVPNGWDGDATGLIERRIESFAPGFRDRILARHAFSPAALEAWDANLVGGDIGGGANDWRQLFARPRAALAPWRTPIPGVWLASASTLPGGGAHGMAGWNAAHDAVRRAGSPAHTRRVQSLA</sequence>
<dbReference type="Pfam" id="PF13450">
    <property type="entry name" value="NAD_binding_8"/>
    <property type="match status" value="1"/>
</dbReference>
<dbReference type="EMBL" id="JASXSZ010000005">
    <property type="protein sequence ID" value="MDL9980858.1"/>
    <property type="molecule type" value="Genomic_DNA"/>
</dbReference>
<dbReference type="PANTHER" id="PTHR10668:SF105">
    <property type="entry name" value="DEHYDROGENASE-RELATED"/>
    <property type="match status" value="1"/>
</dbReference>
<organism evidence="1 2">
    <name type="scientific">Microbacterium candidum</name>
    <dbReference type="NCBI Taxonomy" id="3041922"/>
    <lineage>
        <taxon>Bacteria</taxon>
        <taxon>Bacillati</taxon>
        <taxon>Actinomycetota</taxon>
        <taxon>Actinomycetes</taxon>
        <taxon>Micrococcales</taxon>
        <taxon>Microbacteriaceae</taxon>
        <taxon>Microbacterium</taxon>
    </lineage>
</organism>
<name>A0ABT7N2D0_9MICO</name>
<dbReference type="Proteomes" id="UP001235064">
    <property type="component" value="Unassembled WGS sequence"/>
</dbReference>
<proteinExistence type="predicted"/>
<evidence type="ECO:0000313" key="1">
    <source>
        <dbReference type="EMBL" id="MDL9980858.1"/>
    </source>
</evidence>
<gene>
    <name evidence="1" type="ORF">QSV35_16075</name>
</gene>
<dbReference type="PRINTS" id="PR00411">
    <property type="entry name" value="PNDRDTASEI"/>
</dbReference>
<keyword evidence="2" id="KW-1185">Reference proteome</keyword>
<protein>
    <submittedName>
        <fullName evidence="1">NAD(P)/FAD-dependent oxidoreductase</fullName>
    </submittedName>
</protein>
<evidence type="ECO:0000313" key="2">
    <source>
        <dbReference type="Proteomes" id="UP001235064"/>
    </source>
</evidence>
<dbReference type="RefSeq" id="WP_286289813.1">
    <property type="nucleotide sequence ID" value="NZ_JASXSZ010000005.1"/>
</dbReference>